<reference evidence="1" key="1">
    <citation type="submission" date="2022-04" db="EMBL/GenBank/DDBJ databases">
        <title>Genome of the entomopathogenic fungus Entomophthora muscae.</title>
        <authorList>
            <person name="Elya C."/>
            <person name="Lovett B.R."/>
            <person name="Lee E."/>
            <person name="Macias A.M."/>
            <person name="Hajek A.E."/>
            <person name="De Bivort B.L."/>
            <person name="Kasson M.T."/>
            <person name="De Fine Licht H.H."/>
            <person name="Stajich J.E."/>
        </authorList>
    </citation>
    <scope>NUCLEOTIDE SEQUENCE</scope>
    <source>
        <strain evidence="1">Berkeley</strain>
    </source>
</reference>
<gene>
    <name evidence="1" type="ORF">DSO57_1024998</name>
</gene>
<keyword evidence="2" id="KW-1185">Reference proteome</keyword>
<dbReference type="Proteomes" id="UP001165960">
    <property type="component" value="Unassembled WGS sequence"/>
</dbReference>
<proteinExistence type="predicted"/>
<accession>A0ACC2U0C9</accession>
<comment type="caution">
    <text evidence="1">The sequence shown here is derived from an EMBL/GenBank/DDBJ whole genome shotgun (WGS) entry which is preliminary data.</text>
</comment>
<evidence type="ECO:0000313" key="1">
    <source>
        <dbReference type="EMBL" id="KAJ9080438.1"/>
    </source>
</evidence>
<name>A0ACC2U0C9_9FUNG</name>
<protein>
    <submittedName>
        <fullName evidence="1">Uncharacterized protein</fullName>
    </submittedName>
</protein>
<dbReference type="EMBL" id="QTSX02001558">
    <property type="protein sequence ID" value="KAJ9080438.1"/>
    <property type="molecule type" value="Genomic_DNA"/>
</dbReference>
<evidence type="ECO:0000313" key="2">
    <source>
        <dbReference type="Proteomes" id="UP001165960"/>
    </source>
</evidence>
<sequence length="484" mass="53746">MSDSDEEFEVVEKLAQSYFSTEISPLQKTPQSRSSKGISVSYDKPKTGPKETNLDRVGFSAPEIRNNDNHGSINMMDSFRNPREKRFTRNSAHVEDNQELSEDENPYESCAPSQSYREAASQQLGSSGFIDDSFFPPSCPEEAPSSRALDVTQNWDELTESEVGYRRREQKELGSYFRDFSISHLSKPVADPTNSITLIVIGDRVNPEDAATIGGMLARSVNRTEITDNSSGIGDRPPLRLFNLTESPFSDVLLHLSAMQAARDRGLLVPPIDLCVCLIDTEKIMRPKLDLLRKISESVNLLPLLTQPADIPDKIEHICKKLLAERLAEAGVIYYTLSPDTGRLVVGATGKDLEATPPAPCATVFEFSKCPVFQLVMAWPTIRKLAHDKQKNNPVYFSHTSQVGLRSFVTVMFTILVAASIYYLRLFAPSNVNAEISSEKVQVHIPANYPVFKPAESPVDPTQVILHSDDLSFQDNFKPSGVGL</sequence>
<organism evidence="1 2">
    <name type="scientific">Entomophthora muscae</name>
    <dbReference type="NCBI Taxonomy" id="34485"/>
    <lineage>
        <taxon>Eukaryota</taxon>
        <taxon>Fungi</taxon>
        <taxon>Fungi incertae sedis</taxon>
        <taxon>Zoopagomycota</taxon>
        <taxon>Entomophthoromycotina</taxon>
        <taxon>Entomophthoromycetes</taxon>
        <taxon>Entomophthorales</taxon>
        <taxon>Entomophthoraceae</taxon>
        <taxon>Entomophthora</taxon>
    </lineage>
</organism>